<protein>
    <submittedName>
        <fullName evidence="1">Uncharacterized protein</fullName>
    </submittedName>
</protein>
<sequence length="433" mass="48157">MARSSLIPGFRFHPTDVELVMYYLKRKLTGKKLIIDVVAEVNIYEFCPQDLRDKSSLKSGDLEWYFFCPKSKKYSSGGRANRATETGFWKATGKDRKVEYKGRTVATIKTLIFHQRDAGKVDRTNWVMHEYRMEDKQLANAGIVQDMYVLCRIFEKSGSGPKNGEQYGAPFNEEEWDDDVASCSVSQALIGLVGASNINDHKQKGPATSSMTGPGSSMVTFSASEPTKPLNYMQKGPATTNIDEPGSSMATFSASEPPTNTLNYKQKGPATTSMTEPGSSMVTFNEPTNTLTYKQKGPATMDMTEPDSSMVMFSANEPTMNMTVPQITHGLSVTEPGSSSVTLSTNEMPVNDDVITLEDMYQMMEEDANGEKVETMAPNEDDSIFADLMNFNDPDGWKHDDPDLGNFVTDRFDYMFDELQTPGDPDLRNFVID</sequence>
<reference evidence="2" key="1">
    <citation type="journal article" date="2022" name="Mol. Ecol. Resour.">
        <title>The genomes of chicory, endive, great burdock and yacon provide insights into Asteraceae palaeo-polyploidization history and plant inulin production.</title>
        <authorList>
            <person name="Fan W."/>
            <person name="Wang S."/>
            <person name="Wang H."/>
            <person name="Wang A."/>
            <person name="Jiang F."/>
            <person name="Liu H."/>
            <person name="Zhao H."/>
            <person name="Xu D."/>
            <person name="Zhang Y."/>
        </authorList>
    </citation>
    <scope>NUCLEOTIDE SEQUENCE [LARGE SCALE GENOMIC DNA]</scope>
    <source>
        <strain evidence="2">cv. Yunnan</strain>
    </source>
</reference>
<gene>
    <name evidence="1" type="ORF">L1987_05178</name>
</gene>
<organism evidence="1 2">
    <name type="scientific">Smallanthus sonchifolius</name>
    <dbReference type="NCBI Taxonomy" id="185202"/>
    <lineage>
        <taxon>Eukaryota</taxon>
        <taxon>Viridiplantae</taxon>
        <taxon>Streptophyta</taxon>
        <taxon>Embryophyta</taxon>
        <taxon>Tracheophyta</taxon>
        <taxon>Spermatophyta</taxon>
        <taxon>Magnoliopsida</taxon>
        <taxon>eudicotyledons</taxon>
        <taxon>Gunneridae</taxon>
        <taxon>Pentapetalae</taxon>
        <taxon>asterids</taxon>
        <taxon>campanulids</taxon>
        <taxon>Asterales</taxon>
        <taxon>Asteraceae</taxon>
        <taxon>Asteroideae</taxon>
        <taxon>Heliantheae alliance</taxon>
        <taxon>Millerieae</taxon>
        <taxon>Smallanthus</taxon>
    </lineage>
</organism>
<keyword evidence="2" id="KW-1185">Reference proteome</keyword>
<comment type="caution">
    <text evidence="1">The sequence shown here is derived from an EMBL/GenBank/DDBJ whole genome shotgun (WGS) entry which is preliminary data.</text>
</comment>
<name>A0ACB9JUK7_9ASTR</name>
<accession>A0ACB9JUK7</accession>
<evidence type="ECO:0000313" key="2">
    <source>
        <dbReference type="Proteomes" id="UP001056120"/>
    </source>
</evidence>
<reference evidence="1 2" key="2">
    <citation type="journal article" date="2022" name="Mol. Ecol. Resour.">
        <title>The genomes of chicory, endive, great burdock and yacon provide insights into Asteraceae paleo-polyploidization history and plant inulin production.</title>
        <authorList>
            <person name="Fan W."/>
            <person name="Wang S."/>
            <person name="Wang H."/>
            <person name="Wang A."/>
            <person name="Jiang F."/>
            <person name="Liu H."/>
            <person name="Zhao H."/>
            <person name="Xu D."/>
            <person name="Zhang Y."/>
        </authorList>
    </citation>
    <scope>NUCLEOTIDE SEQUENCE [LARGE SCALE GENOMIC DNA]</scope>
    <source>
        <strain evidence="2">cv. Yunnan</strain>
        <tissue evidence="1">Leaves</tissue>
    </source>
</reference>
<dbReference type="EMBL" id="CM042019">
    <property type="protein sequence ID" value="KAI3823737.1"/>
    <property type="molecule type" value="Genomic_DNA"/>
</dbReference>
<proteinExistence type="predicted"/>
<dbReference type="Proteomes" id="UP001056120">
    <property type="component" value="Linkage Group LG02"/>
</dbReference>
<evidence type="ECO:0000313" key="1">
    <source>
        <dbReference type="EMBL" id="KAI3823737.1"/>
    </source>
</evidence>